<evidence type="ECO:0000256" key="16">
    <source>
        <dbReference type="ARBA" id="ARBA00047493"/>
    </source>
</evidence>
<accession>A0ABY6LMT6</accession>
<evidence type="ECO:0000256" key="4">
    <source>
        <dbReference type="ARBA" id="ARBA00005150"/>
    </source>
</evidence>
<dbReference type="SUPFAM" id="SSF53623">
    <property type="entry name" value="MurD-like peptide ligases, catalytic domain"/>
    <property type="match status" value="1"/>
</dbReference>
<dbReference type="EMBL" id="CP092883">
    <property type="protein sequence ID" value="UYV81919.1"/>
    <property type="molecule type" value="Genomic_DNA"/>
</dbReference>
<evidence type="ECO:0000256" key="1">
    <source>
        <dbReference type="ARBA" id="ARBA00004273"/>
    </source>
</evidence>
<dbReference type="EC" id="6.3.2.17" evidence="17"/>
<evidence type="ECO:0000256" key="10">
    <source>
        <dbReference type="ARBA" id="ARBA00022741"/>
    </source>
</evidence>
<dbReference type="PANTHER" id="PTHR11136:SF5">
    <property type="entry name" value="FOLYLPOLYGLUTAMATE SYNTHASE, MITOCHONDRIAL"/>
    <property type="match status" value="1"/>
</dbReference>
<evidence type="ECO:0000256" key="11">
    <source>
        <dbReference type="ARBA" id="ARBA00022792"/>
    </source>
</evidence>
<evidence type="ECO:0000256" key="13">
    <source>
        <dbReference type="ARBA" id="ARBA00022842"/>
    </source>
</evidence>
<keyword evidence="14" id="KW-0496">Mitochondrion</keyword>
<dbReference type="InterPro" id="IPR036565">
    <property type="entry name" value="Mur-like_cat_sf"/>
</dbReference>
<comment type="similarity">
    <text evidence="5 17">Belongs to the folylpolyglutamate synthase family.</text>
</comment>
<keyword evidence="9" id="KW-0479">Metal-binding</keyword>
<evidence type="ECO:0000256" key="2">
    <source>
        <dbReference type="ARBA" id="ARBA00004305"/>
    </source>
</evidence>
<dbReference type="Gene3D" id="3.90.190.20">
    <property type="entry name" value="Mur ligase, C-terminal domain"/>
    <property type="match status" value="1"/>
</dbReference>
<protein>
    <recommendedName>
        <fullName evidence="17">Folylpolyglutamate synthase</fullName>
        <ecNumber evidence="17">6.3.2.17</ecNumber>
    </recommendedName>
    <alternativeName>
        <fullName evidence="17">Folylpoly-gamma-glutamate synthetase</fullName>
    </alternativeName>
    <alternativeName>
        <fullName evidence="17">Tetrahydrofolylpolyglutamate synthase</fullName>
    </alternativeName>
</protein>
<evidence type="ECO:0000313" key="18">
    <source>
        <dbReference type="EMBL" id="UYV81919.1"/>
    </source>
</evidence>
<evidence type="ECO:0000256" key="17">
    <source>
        <dbReference type="PIRNR" id="PIRNR038895"/>
    </source>
</evidence>
<dbReference type="InterPro" id="IPR023600">
    <property type="entry name" value="Folylpolyglutamate_synth_euk"/>
</dbReference>
<dbReference type="SUPFAM" id="SSF53244">
    <property type="entry name" value="MurD-like peptide ligases, peptide-binding domain"/>
    <property type="match status" value="1"/>
</dbReference>
<keyword evidence="19" id="KW-1185">Reference proteome</keyword>
<evidence type="ECO:0000256" key="12">
    <source>
        <dbReference type="ARBA" id="ARBA00022840"/>
    </source>
</evidence>
<comment type="subcellular location">
    <subcellularLocation>
        <location evidence="3">Cytoplasm</location>
    </subcellularLocation>
    <subcellularLocation>
        <location evidence="1">Mitochondrion inner membrane</location>
    </subcellularLocation>
    <subcellularLocation>
        <location evidence="2">Mitochondrion matrix</location>
    </subcellularLocation>
</comment>
<evidence type="ECO:0000256" key="8">
    <source>
        <dbReference type="ARBA" id="ARBA00022598"/>
    </source>
</evidence>
<reference evidence="18 19" key="1">
    <citation type="submission" date="2022-01" db="EMBL/GenBank/DDBJ databases">
        <title>A chromosomal length assembly of Cordylochernes scorpioides.</title>
        <authorList>
            <person name="Zeh D."/>
            <person name="Zeh J."/>
        </authorList>
    </citation>
    <scope>NUCLEOTIDE SEQUENCE [LARGE SCALE GENOMIC DNA]</scope>
    <source>
        <strain evidence="18">IN4F17</strain>
        <tissue evidence="18">Whole Body</tissue>
    </source>
</reference>
<evidence type="ECO:0000256" key="5">
    <source>
        <dbReference type="ARBA" id="ARBA00008276"/>
    </source>
</evidence>
<keyword evidence="10" id="KW-0547">Nucleotide-binding</keyword>
<keyword evidence="12" id="KW-0067">ATP-binding</keyword>
<dbReference type="Proteomes" id="UP001235939">
    <property type="component" value="Chromosome 21"/>
</dbReference>
<evidence type="ECO:0000256" key="7">
    <source>
        <dbReference type="ARBA" id="ARBA00022563"/>
    </source>
</evidence>
<evidence type="ECO:0000256" key="6">
    <source>
        <dbReference type="ARBA" id="ARBA00022490"/>
    </source>
</evidence>
<dbReference type="NCBIfam" id="TIGR01499">
    <property type="entry name" value="folC"/>
    <property type="match status" value="1"/>
</dbReference>
<organism evidence="18 19">
    <name type="scientific">Cordylochernes scorpioides</name>
    <dbReference type="NCBI Taxonomy" id="51811"/>
    <lineage>
        <taxon>Eukaryota</taxon>
        <taxon>Metazoa</taxon>
        <taxon>Ecdysozoa</taxon>
        <taxon>Arthropoda</taxon>
        <taxon>Chelicerata</taxon>
        <taxon>Arachnida</taxon>
        <taxon>Pseudoscorpiones</taxon>
        <taxon>Cheliferoidea</taxon>
        <taxon>Chernetidae</taxon>
        <taxon>Cordylochernes</taxon>
    </lineage>
</organism>
<evidence type="ECO:0000256" key="3">
    <source>
        <dbReference type="ARBA" id="ARBA00004496"/>
    </source>
</evidence>
<dbReference type="InterPro" id="IPR018109">
    <property type="entry name" value="Folylpolyglutamate_synth_CS"/>
</dbReference>
<name>A0ABY6LMT6_9ARAC</name>
<dbReference type="InterPro" id="IPR036615">
    <property type="entry name" value="Mur_ligase_C_dom_sf"/>
</dbReference>
<comment type="catalytic activity">
    <reaction evidence="16 17">
        <text>(6S)-5,6,7,8-tetrahydrofolyl-(gamma-L-Glu)(n) + L-glutamate + ATP = (6S)-5,6,7,8-tetrahydrofolyl-(gamma-L-Glu)(n+1) + ADP + phosphate + H(+)</text>
        <dbReference type="Rhea" id="RHEA:10580"/>
        <dbReference type="Rhea" id="RHEA-COMP:14738"/>
        <dbReference type="Rhea" id="RHEA-COMP:14740"/>
        <dbReference type="ChEBI" id="CHEBI:15378"/>
        <dbReference type="ChEBI" id="CHEBI:29985"/>
        <dbReference type="ChEBI" id="CHEBI:30616"/>
        <dbReference type="ChEBI" id="CHEBI:43474"/>
        <dbReference type="ChEBI" id="CHEBI:141005"/>
        <dbReference type="ChEBI" id="CHEBI:456216"/>
        <dbReference type="EC" id="6.3.2.17"/>
    </reaction>
</comment>
<keyword evidence="15" id="KW-0472">Membrane</keyword>
<dbReference type="PANTHER" id="PTHR11136">
    <property type="entry name" value="FOLYLPOLYGLUTAMATE SYNTHASE-RELATED"/>
    <property type="match status" value="1"/>
</dbReference>
<comment type="pathway">
    <text evidence="4 17">Cofactor biosynthesis; tetrahydrofolylpolyglutamate biosynthesis.</text>
</comment>
<dbReference type="PIRSF" id="PIRSF038895">
    <property type="entry name" value="FPGS"/>
    <property type="match status" value="1"/>
</dbReference>
<keyword evidence="13" id="KW-0460">Magnesium</keyword>
<comment type="cofactor">
    <cofactor evidence="17">
        <name>a monovalent cation</name>
        <dbReference type="ChEBI" id="CHEBI:60242"/>
    </cofactor>
    <text evidence="17">A monovalent cation.</text>
</comment>
<evidence type="ECO:0000256" key="15">
    <source>
        <dbReference type="ARBA" id="ARBA00023136"/>
    </source>
</evidence>
<dbReference type="InterPro" id="IPR001645">
    <property type="entry name" value="Folylpolyglutamate_synth"/>
</dbReference>
<keyword evidence="11" id="KW-0999">Mitochondrion inner membrane</keyword>
<dbReference type="Gene3D" id="3.40.1190.10">
    <property type="entry name" value="Mur-like, catalytic domain"/>
    <property type="match status" value="1"/>
</dbReference>
<evidence type="ECO:0000256" key="14">
    <source>
        <dbReference type="ARBA" id="ARBA00023128"/>
    </source>
</evidence>
<comment type="function">
    <text evidence="17">Catalyzes conversion of folates to polyglutamate derivatives allowing concentration of folate compounds in the cell and the intracellular retention of these cofactors, which are important substrates for most of the folate-dependent enzymes that are involved in one-carbon transfer reactions involved in purine, pyrimidine and amino acid synthesis.</text>
</comment>
<evidence type="ECO:0000313" key="19">
    <source>
        <dbReference type="Proteomes" id="UP001235939"/>
    </source>
</evidence>
<keyword evidence="6" id="KW-0963">Cytoplasm</keyword>
<keyword evidence="8 17" id="KW-0436">Ligase</keyword>
<proteinExistence type="inferred from homology"/>
<gene>
    <name evidence="18" type="ORF">LAZ67_21000139</name>
</gene>
<dbReference type="PROSITE" id="PS01012">
    <property type="entry name" value="FOLYLPOLYGLU_SYNT_2"/>
    <property type="match status" value="1"/>
</dbReference>
<evidence type="ECO:0000256" key="9">
    <source>
        <dbReference type="ARBA" id="ARBA00022723"/>
    </source>
</evidence>
<sequence length="500" mass="55529">MFQPIHNKSKEKLTSYEEAIFSLNGLQGNSAKAARVRQEVKRDRKRAQEELKSQLSFIGLNQDDISNLKVIHVAGTKGKGSTCAFTEAILRVHGLKTGLFSSPHLIEVRERIRINGDPLSKDQFVRYFWDVYNKLKIKEDILLMPGYFAFLSLMAYHTFIQEQVDVAIIEVGIGGEYDSTNIIEKPAVIGISSLGIDHTGYLGKTIEEIAWHKAGIFKPNIPSFSVPQPKEGMQILRERAYAIKAPLFLALPLELYEWEDTIGPLGIEGAVQKCNASLAIQLACTWLNGKEDTNEVEFNSSKFSTNEDLPLPSAPLFTISRKFAEGLANCRWPGRCQTVICKQTVYCLDGAHTKDSILNCAEWFGVTAQRYPNLTKVLVFNCVGGRHADILLSHLCTYNFNIALFSPNSIDTVQIATSDQAKFKADYETADDGQLDICISNLNLWNHMTNDVPCESRSFPCLRAACDYLTTLPPSLVLVTGSLKLVGAVLSLVAPESVLL</sequence>
<keyword evidence="7 17" id="KW-0554">One-carbon metabolism</keyword>